<sequence length="270" mass="27906">MKHFTYALAGLALAVVAAAPSADAQRRAPSDADAPGELIPAERVILEAKPSSDQDVPGAAPLRPTLARDGRTLTGSRVSDQDKAAPGPSIDPRAVYVSYDAGLDMGRDGAVPTITRFQAVNVFPDGRDAPVASSKREADAGPATVTADGRDLSARPGTPLADVPAAEAPLAKAETDEAPAASGERPVLGATMPNPVGQTARITFTLSREAVAVLTLYDVRGREVSSLYEGVAAAGTHRVTVDASGLAPGTYVYVLDVDGERMSRQLQVVR</sequence>
<evidence type="ECO:0000313" key="4">
    <source>
        <dbReference type="Proteomes" id="UP000216446"/>
    </source>
</evidence>
<feature type="region of interest" description="Disordered" evidence="1">
    <location>
        <begin position="49"/>
        <end position="91"/>
    </location>
</feature>
<evidence type="ECO:0000256" key="2">
    <source>
        <dbReference type="SAM" id="SignalP"/>
    </source>
</evidence>
<evidence type="ECO:0000256" key="1">
    <source>
        <dbReference type="SAM" id="MobiDB-lite"/>
    </source>
</evidence>
<keyword evidence="4" id="KW-1185">Reference proteome</keyword>
<name>A0A259U195_9BACT</name>
<dbReference type="OrthoDB" id="9798386at2"/>
<gene>
    <name evidence="3" type="ORF">BSZ36_11910</name>
</gene>
<accession>A0A259U195</accession>
<comment type="caution">
    <text evidence="3">The sequence shown here is derived from an EMBL/GenBank/DDBJ whole genome shotgun (WGS) entry which is preliminary data.</text>
</comment>
<feature type="signal peptide" evidence="2">
    <location>
        <begin position="1"/>
        <end position="24"/>
    </location>
</feature>
<dbReference type="AlphaFoldDB" id="A0A259U195"/>
<proteinExistence type="predicted"/>
<dbReference type="InterPro" id="IPR026444">
    <property type="entry name" value="Secre_tail"/>
</dbReference>
<dbReference type="EMBL" id="MQWB01000001">
    <property type="protein sequence ID" value="OZC03627.1"/>
    <property type="molecule type" value="Genomic_DNA"/>
</dbReference>
<organism evidence="3 4">
    <name type="scientific">Rubricoccus marinus</name>
    <dbReference type="NCBI Taxonomy" id="716817"/>
    <lineage>
        <taxon>Bacteria</taxon>
        <taxon>Pseudomonadati</taxon>
        <taxon>Rhodothermota</taxon>
        <taxon>Rhodothermia</taxon>
        <taxon>Rhodothermales</taxon>
        <taxon>Rubricoccaceae</taxon>
        <taxon>Rubricoccus</taxon>
    </lineage>
</organism>
<dbReference type="InParanoid" id="A0A259U195"/>
<evidence type="ECO:0000313" key="3">
    <source>
        <dbReference type="EMBL" id="OZC03627.1"/>
    </source>
</evidence>
<feature type="region of interest" description="Disordered" evidence="1">
    <location>
        <begin position="125"/>
        <end position="194"/>
    </location>
</feature>
<feature type="chain" id="PRO_5012762807" description="Secretion system C-terminal sorting domain-containing protein" evidence="2">
    <location>
        <begin position="25"/>
        <end position="270"/>
    </location>
</feature>
<protein>
    <recommendedName>
        <fullName evidence="5">Secretion system C-terminal sorting domain-containing protein</fullName>
    </recommendedName>
</protein>
<dbReference type="RefSeq" id="WP_094549200.1">
    <property type="nucleotide sequence ID" value="NZ_MQWB01000001.1"/>
</dbReference>
<evidence type="ECO:0008006" key="5">
    <source>
        <dbReference type="Google" id="ProtNLM"/>
    </source>
</evidence>
<keyword evidence="2" id="KW-0732">Signal</keyword>
<dbReference type="Proteomes" id="UP000216446">
    <property type="component" value="Unassembled WGS sequence"/>
</dbReference>
<dbReference type="NCBIfam" id="TIGR04183">
    <property type="entry name" value="Por_Secre_tail"/>
    <property type="match status" value="1"/>
</dbReference>
<reference evidence="3 4" key="1">
    <citation type="submission" date="2016-11" db="EMBL/GenBank/DDBJ databases">
        <title>Study of marine rhodopsin-containing bacteria.</title>
        <authorList>
            <person name="Yoshizawa S."/>
            <person name="Kumagai Y."/>
            <person name="Kogure K."/>
        </authorList>
    </citation>
    <scope>NUCLEOTIDE SEQUENCE [LARGE SCALE GENOMIC DNA]</scope>
    <source>
        <strain evidence="3 4">SG-29</strain>
    </source>
</reference>